<gene>
    <name evidence="4" type="ORF">BJF93_03585</name>
</gene>
<feature type="domain" description="SGNH" evidence="3">
    <location>
        <begin position="437"/>
        <end position="642"/>
    </location>
</feature>
<organism evidence="4 5">
    <name type="scientific">Xaviernesmea oryzae</name>
    <dbReference type="NCBI Taxonomy" id="464029"/>
    <lineage>
        <taxon>Bacteria</taxon>
        <taxon>Pseudomonadati</taxon>
        <taxon>Pseudomonadota</taxon>
        <taxon>Alphaproteobacteria</taxon>
        <taxon>Hyphomicrobiales</taxon>
        <taxon>Rhizobiaceae</taxon>
        <taxon>Rhizobium/Agrobacterium group</taxon>
        <taxon>Xaviernesmea</taxon>
    </lineage>
</organism>
<feature type="domain" description="Acyltransferase 3" evidence="2">
    <location>
        <begin position="33"/>
        <end position="353"/>
    </location>
</feature>
<name>A0A1Q9AU90_9HYPH</name>
<proteinExistence type="predicted"/>
<dbReference type="RefSeq" id="WP_075628366.1">
    <property type="nucleotide sequence ID" value="NZ_FOAM01000004.1"/>
</dbReference>
<dbReference type="PANTHER" id="PTHR23028:SF53">
    <property type="entry name" value="ACYL_TRANSF_3 DOMAIN-CONTAINING PROTEIN"/>
    <property type="match status" value="1"/>
</dbReference>
<dbReference type="EMBL" id="MKIP01000053">
    <property type="protein sequence ID" value="OLP59023.1"/>
    <property type="molecule type" value="Genomic_DNA"/>
</dbReference>
<keyword evidence="1" id="KW-0812">Transmembrane</keyword>
<dbReference type="AlphaFoldDB" id="A0A1Q9AU90"/>
<feature type="transmembrane region" description="Helical" evidence="1">
    <location>
        <begin position="59"/>
        <end position="79"/>
    </location>
</feature>
<keyword evidence="1" id="KW-0472">Membrane</keyword>
<feature type="transmembrane region" description="Helical" evidence="1">
    <location>
        <begin position="338"/>
        <end position="356"/>
    </location>
</feature>
<feature type="transmembrane region" description="Helical" evidence="1">
    <location>
        <begin position="162"/>
        <end position="182"/>
    </location>
</feature>
<dbReference type="GO" id="GO:0016020">
    <property type="term" value="C:membrane"/>
    <property type="evidence" value="ECO:0007669"/>
    <property type="project" value="TreeGrafter"/>
</dbReference>
<feature type="transmembrane region" description="Helical" evidence="1">
    <location>
        <begin position="99"/>
        <end position="119"/>
    </location>
</feature>
<reference evidence="4 5" key="1">
    <citation type="submission" date="2016-09" db="EMBL/GenBank/DDBJ databases">
        <title>Rhizobium sp. nov., a novel species isolated from the rice rhizosphere.</title>
        <authorList>
            <person name="Zhao J."/>
            <person name="Zhang X."/>
        </authorList>
    </citation>
    <scope>NUCLEOTIDE SEQUENCE [LARGE SCALE GENOMIC DNA]</scope>
    <source>
        <strain evidence="4 5">1.7048</strain>
    </source>
</reference>
<feature type="transmembrane region" description="Helical" evidence="1">
    <location>
        <begin position="299"/>
        <end position="318"/>
    </location>
</feature>
<dbReference type="InterPro" id="IPR002656">
    <property type="entry name" value="Acyl_transf_3_dom"/>
</dbReference>
<evidence type="ECO:0008006" key="6">
    <source>
        <dbReference type="Google" id="ProtNLM"/>
    </source>
</evidence>
<feature type="transmembrane region" description="Helical" evidence="1">
    <location>
        <begin position="126"/>
        <end position="150"/>
    </location>
</feature>
<evidence type="ECO:0000256" key="1">
    <source>
        <dbReference type="SAM" id="Phobius"/>
    </source>
</evidence>
<dbReference type="Pfam" id="PF01757">
    <property type="entry name" value="Acyl_transf_3"/>
    <property type="match status" value="1"/>
</dbReference>
<dbReference type="GO" id="GO:0009103">
    <property type="term" value="P:lipopolysaccharide biosynthetic process"/>
    <property type="evidence" value="ECO:0007669"/>
    <property type="project" value="TreeGrafter"/>
</dbReference>
<dbReference type="PANTHER" id="PTHR23028">
    <property type="entry name" value="ACETYLTRANSFERASE"/>
    <property type="match status" value="1"/>
</dbReference>
<evidence type="ECO:0000259" key="2">
    <source>
        <dbReference type="Pfam" id="PF01757"/>
    </source>
</evidence>
<feature type="transmembrane region" description="Helical" evidence="1">
    <location>
        <begin position="189"/>
        <end position="210"/>
    </location>
</feature>
<dbReference type="InterPro" id="IPR050879">
    <property type="entry name" value="Acyltransferase_3"/>
</dbReference>
<evidence type="ECO:0000313" key="5">
    <source>
        <dbReference type="Proteomes" id="UP000186364"/>
    </source>
</evidence>
<comment type="caution">
    <text evidence="4">The sequence shown here is derived from an EMBL/GenBank/DDBJ whole genome shotgun (WGS) entry which is preliminary data.</text>
</comment>
<feature type="transmembrane region" description="Helical" evidence="1">
    <location>
        <begin position="247"/>
        <end position="263"/>
    </location>
</feature>
<accession>A0A1Q9AU90</accession>
<dbReference type="OrthoDB" id="9796461at2"/>
<keyword evidence="5" id="KW-1185">Reference proteome</keyword>
<dbReference type="Pfam" id="PF19040">
    <property type="entry name" value="SGNH"/>
    <property type="match status" value="1"/>
</dbReference>
<feature type="transmembrane region" description="Helical" evidence="1">
    <location>
        <begin position="371"/>
        <end position="392"/>
    </location>
</feature>
<feature type="transmembrane region" description="Helical" evidence="1">
    <location>
        <begin position="269"/>
        <end position="287"/>
    </location>
</feature>
<dbReference type="SUPFAM" id="SSF52266">
    <property type="entry name" value="SGNH hydrolase"/>
    <property type="match status" value="1"/>
</dbReference>
<sequence>MTVGVQARDDYAKMNPSHEGARAQTGAVSGYRADIDGLRAIAVGAVVIFHTGISPLRGGFVGVDIFLVISGYLISGILLKELGRGGISLAAFYERRVRRILPAMLVMIAVVLAAAPFFLFHPEIRITALTAIASLVSAANLYLLSTAGYFEADVTTQPLLHMWSLGVEEQFYLFFPLLLIALRNSRRMIAPAIAILAAASFVACVVLTYYDRDAAYYFPLTRAWELMAGALLVVFPLPKLPRWMREAGALAALGLLAVSLFKIHGGMAFPGYVALAPCAAAAALMAVGGQGGSAVSRLLALPPMAFLGRISYSLYLWHWPIFVGYRLWAARDPSPIEAVLMVLAAVLAAILSWRFVEQPFRTKTIVLSRKAVFTAATGVSAALAAIAGIFYLQAVTQGAPRNEAERLASYLAYDDTPAYRRGQCFLLGHRAALSDYNRGACATAEAGKPNILLVGDSHAAHLWKGLNDSLPDAHVMQTTITGCKPVFDSKGEKACTQLINLALGEILEETHPDLLILSARWIESDIPNLESTLARLRGKVSRILVSGPIVEYAMPLPRLLAQVADGRSDQLLLTSRQPDPSKVDADLERAATAAGASYFSTYRTLCPDAQAACQTVQDGVPMQFDYGHLTQQGSEHMAEAMKQAGVLAVSKAQ</sequence>
<evidence type="ECO:0000313" key="4">
    <source>
        <dbReference type="EMBL" id="OLP59023.1"/>
    </source>
</evidence>
<dbReference type="InterPro" id="IPR043968">
    <property type="entry name" value="SGNH"/>
</dbReference>
<keyword evidence="1" id="KW-1133">Transmembrane helix</keyword>
<dbReference type="Proteomes" id="UP000186364">
    <property type="component" value="Unassembled WGS sequence"/>
</dbReference>
<evidence type="ECO:0000259" key="3">
    <source>
        <dbReference type="Pfam" id="PF19040"/>
    </source>
</evidence>
<protein>
    <recommendedName>
        <fullName evidence="6">Acyltransferase</fullName>
    </recommendedName>
</protein>
<dbReference type="GO" id="GO:0016747">
    <property type="term" value="F:acyltransferase activity, transferring groups other than amino-acyl groups"/>
    <property type="evidence" value="ECO:0007669"/>
    <property type="project" value="InterPro"/>
</dbReference>